<dbReference type="Pfam" id="PF03061">
    <property type="entry name" value="4HBT"/>
    <property type="match status" value="1"/>
</dbReference>
<dbReference type="Gene3D" id="3.10.129.10">
    <property type="entry name" value="Hotdog Thioesterase"/>
    <property type="match status" value="1"/>
</dbReference>
<gene>
    <name evidence="2" type="ORF">QQS21_001572</name>
</gene>
<dbReference type="PANTHER" id="PTHR47260:SF3">
    <property type="entry name" value="THIOESTERASE FAMILY PROTEIN (AFU_ORTHOLOGUE AFUA_7G03960)"/>
    <property type="match status" value="1"/>
</dbReference>
<dbReference type="EMBL" id="JASWJB010000016">
    <property type="protein sequence ID" value="KAK2612468.1"/>
    <property type="molecule type" value="Genomic_DNA"/>
</dbReference>
<reference evidence="2" key="1">
    <citation type="submission" date="2023-06" db="EMBL/GenBank/DDBJ databases">
        <title>Conoideocrella luteorostrata (Hypocreales: Clavicipitaceae), a potential biocontrol fungus for elongate hemlock scale in United States Christmas tree production areas.</title>
        <authorList>
            <person name="Barrett H."/>
            <person name="Lovett B."/>
            <person name="Macias A.M."/>
            <person name="Stajich J.E."/>
            <person name="Kasson M.T."/>
        </authorList>
    </citation>
    <scope>NUCLEOTIDE SEQUENCE</scope>
    <source>
        <strain evidence="2">ARSEF 14590</strain>
    </source>
</reference>
<name>A0AAJ0CXR6_9HYPO</name>
<feature type="domain" description="Thioesterase" evidence="1">
    <location>
        <begin position="120"/>
        <end position="196"/>
    </location>
</feature>
<keyword evidence="3" id="KW-1185">Reference proteome</keyword>
<dbReference type="InterPro" id="IPR006683">
    <property type="entry name" value="Thioestr_dom"/>
</dbReference>
<proteinExistence type="predicted"/>
<sequence length="213" mass="23007">MVVLETPTIRTEPLSEIARNTFGSTASPAWCLRLLCDPSLSPIATPSRQPKLSSEDSFIAETLATGNTISAWQSFYKVLRPLSSRPLADTPSVDQTSGSPVAGELVSLLALGRGINGHSNVAHGGLVATILDDTMGMVVTLHRSPGMSGYTAFLNMKFRKPLATPSIVLCRTWLERSGGRKLWLRGTIEDGEGGLFAEAESLWIEIEKRVLKL</sequence>
<protein>
    <recommendedName>
        <fullName evidence="1">Thioesterase domain-containing protein</fullName>
    </recommendedName>
</protein>
<dbReference type="PANTHER" id="PTHR47260">
    <property type="entry name" value="UPF0644 PROTEIN PB2B4.06"/>
    <property type="match status" value="1"/>
</dbReference>
<organism evidence="2 3">
    <name type="scientific">Conoideocrella luteorostrata</name>
    <dbReference type="NCBI Taxonomy" id="1105319"/>
    <lineage>
        <taxon>Eukaryota</taxon>
        <taxon>Fungi</taxon>
        <taxon>Dikarya</taxon>
        <taxon>Ascomycota</taxon>
        <taxon>Pezizomycotina</taxon>
        <taxon>Sordariomycetes</taxon>
        <taxon>Hypocreomycetidae</taxon>
        <taxon>Hypocreales</taxon>
        <taxon>Clavicipitaceae</taxon>
        <taxon>Conoideocrella</taxon>
    </lineage>
</organism>
<dbReference type="AlphaFoldDB" id="A0AAJ0CXR6"/>
<accession>A0AAJ0CXR6</accession>
<evidence type="ECO:0000313" key="3">
    <source>
        <dbReference type="Proteomes" id="UP001251528"/>
    </source>
</evidence>
<comment type="caution">
    <text evidence="2">The sequence shown here is derived from an EMBL/GenBank/DDBJ whole genome shotgun (WGS) entry which is preliminary data.</text>
</comment>
<dbReference type="Proteomes" id="UP001251528">
    <property type="component" value="Unassembled WGS sequence"/>
</dbReference>
<dbReference type="InterPro" id="IPR052061">
    <property type="entry name" value="PTE-AB_protein"/>
</dbReference>
<evidence type="ECO:0000313" key="2">
    <source>
        <dbReference type="EMBL" id="KAK2612468.1"/>
    </source>
</evidence>
<evidence type="ECO:0000259" key="1">
    <source>
        <dbReference type="Pfam" id="PF03061"/>
    </source>
</evidence>
<dbReference type="CDD" id="cd03443">
    <property type="entry name" value="PaaI_thioesterase"/>
    <property type="match status" value="1"/>
</dbReference>
<dbReference type="SUPFAM" id="SSF54637">
    <property type="entry name" value="Thioesterase/thiol ester dehydrase-isomerase"/>
    <property type="match status" value="1"/>
</dbReference>
<dbReference type="InterPro" id="IPR029069">
    <property type="entry name" value="HotDog_dom_sf"/>
</dbReference>